<evidence type="ECO:0000256" key="1">
    <source>
        <dbReference type="SAM" id="SignalP"/>
    </source>
</evidence>
<sequence>MILRSFIALLATAQQITSQRMVLVEGSQPRRPSRMFRSQRRHDETKVYDDDSANHIIYAPLEGERVITKGIIYVNGKSKTDDQLYQTMLAGDSNKVTDVDPFFVTEPPRRTTLAIKNEILDSLDSYDQNDYVPSTSSQATTTTKYPLRLVTIPARTTTPLPPYKHTTRRPVARFMDSNATRAPVIDSEYASPALRFPAQPWQIPPFPPPLPPPDVLSPHQYPLIPPPNPFQPIVPARESDVVYPYVPIDKTSMKPPLSPTLGIYPTANNVRSNVLVHKSSPRQGSYVRNRDISAIPLPSSRGNAYVNVDGDLPKKTDPEIDFSLDSEPVTVTRDTVVFARPYATPRQIHIRSISEPYLEERGEQQSSEQLRLFARNHPNVLKSMTKQIAFKDNHMILPKSATTNVEIPSASIARTSLTPNEKLDLCCRKRRVNPGCQAMCNFEALNDRTLVSAFLTNICPGPQQRDAFDCASSKVDHSACCERAGLGTFLDGRCLPFCRTHDGSHPLNPLEFIPCLQVFEHIKSCYREYQTTHPNIFGD</sequence>
<accession>A0AA36H5Z8</accession>
<evidence type="ECO:0000313" key="4">
    <source>
        <dbReference type="Proteomes" id="UP001176961"/>
    </source>
</evidence>
<proteinExistence type="predicted"/>
<feature type="chain" id="PRO_5041393882" description="Domain of unknown function DB domain-containing protein" evidence="1">
    <location>
        <begin position="19"/>
        <end position="539"/>
    </location>
</feature>
<protein>
    <recommendedName>
        <fullName evidence="2">Domain of unknown function DB domain-containing protein</fullName>
    </recommendedName>
</protein>
<keyword evidence="1" id="KW-0732">Signal</keyword>
<dbReference type="InterPro" id="IPR002602">
    <property type="entry name" value="DB"/>
</dbReference>
<dbReference type="PANTHER" id="PTHR46705">
    <property type="entry name" value="PROTEIN CBG09805"/>
    <property type="match status" value="1"/>
</dbReference>
<dbReference type="EMBL" id="CATQJL010000316">
    <property type="protein sequence ID" value="CAJ0604704.1"/>
    <property type="molecule type" value="Genomic_DNA"/>
</dbReference>
<organism evidence="3 4">
    <name type="scientific">Cylicocyclus nassatus</name>
    <name type="common">Nematode worm</name>
    <dbReference type="NCBI Taxonomy" id="53992"/>
    <lineage>
        <taxon>Eukaryota</taxon>
        <taxon>Metazoa</taxon>
        <taxon>Ecdysozoa</taxon>
        <taxon>Nematoda</taxon>
        <taxon>Chromadorea</taxon>
        <taxon>Rhabditida</taxon>
        <taxon>Rhabditina</taxon>
        <taxon>Rhabditomorpha</taxon>
        <taxon>Strongyloidea</taxon>
        <taxon>Strongylidae</taxon>
        <taxon>Cylicocyclus</taxon>
    </lineage>
</organism>
<evidence type="ECO:0000313" key="3">
    <source>
        <dbReference type="EMBL" id="CAJ0604704.1"/>
    </source>
</evidence>
<dbReference type="AlphaFoldDB" id="A0AA36H5Z8"/>
<name>A0AA36H5Z8_CYLNA</name>
<dbReference type="Proteomes" id="UP001176961">
    <property type="component" value="Unassembled WGS sequence"/>
</dbReference>
<feature type="signal peptide" evidence="1">
    <location>
        <begin position="1"/>
        <end position="18"/>
    </location>
</feature>
<keyword evidence="4" id="KW-1185">Reference proteome</keyword>
<feature type="domain" description="Domain of unknown function DB" evidence="2">
    <location>
        <begin position="426"/>
        <end position="526"/>
    </location>
</feature>
<dbReference type="Pfam" id="PF01682">
    <property type="entry name" value="DB"/>
    <property type="match status" value="1"/>
</dbReference>
<dbReference type="PANTHER" id="PTHR46705:SF10">
    <property type="entry name" value="DOMAIN OF UNKNOWN FUNCTION DB DOMAIN-CONTAINING PROTEIN"/>
    <property type="match status" value="1"/>
</dbReference>
<gene>
    <name evidence="3" type="ORF">CYNAS_LOCUS16687</name>
</gene>
<evidence type="ECO:0000259" key="2">
    <source>
        <dbReference type="Pfam" id="PF01682"/>
    </source>
</evidence>
<reference evidence="3" key="1">
    <citation type="submission" date="2023-07" db="EMBL/GenBank/DDBJ databases">
        <authorList>
            <consortium name="CYATHOMIX"/>
        </authorList>
    </citation>
    <scope>NUCLEOTIDE SEQUENCE</scope>
    <source>
        <strain evidence="3">N/A</strain>
    </source>
</reference>
<comment type="caution">
    <text evidence="3">The sequence shown here is derived from an EMBL/GenBank/DDBJ whole genome shotgun (WGS) entry which is preliminary data.</text>
</comment>